<proteinExistence type="predicted"/>
<sequence length="271" mass="30202">LPTIRGLNTNEAQLEDSMQMQAHPPTIVKDDDTLEIDELVPNSVVYTSGDITQLGGTHNPQVTQAEIVRLTEEIRRQFFTNVFLAVMQSGTDKTATEIDALQAEQFASIGPMISRLRSEFWSPMIHRILDLLIEAQEIEAPDESFGGADFEVSYISQLDTKLELMDQQKTMQAVQSIVMLLTVARENPELNRIIKVENMAVEFAEAHNIDFNNIVTDYEREAMDAQAAEMAQQQAAQQQQALDQEAVAPVDVTKKPEEGSPAANQMEAPQV</sequence>
<dbReference type="AlphaFoldDB" id="X0SVS5"/>
<comment type="caution">
    <text evidence="8">The sequence shown here is derived from an EMBL/GenBank/DDBJ whole genome shotgun (WGS) entry which is preliminary data.</text>
</comment>
<feature type="compositionally biased region" description="Low complexity" evidence="7">
    <location>
        <begin position="229"/>
        <end position="246"/>
    </location>
</feature>
<dbReference type="GO" id="GO:0044423">
    <property type="term" value="C:virion component"/>
    <property type="evidence" value="ECO:0007669"/>
    <property type="project" value="UniProtKB-KW"/>
</dbReference>
<keyword evidence="2" id="KW-1162">Viral penetration into host cytoplasm</keyword>
<name>X0SVS5_9ZZZZ</name>
<keyword evidence="6" id="KW-1160">Virus entry into host cell</keyword>
<keyword evidence="4" id="KW-0946">Virion</keyword>
<gene>
    <name evidence="8" type="ORF">S01H1_18282</name>
</gene>
<keyword evidence="3" id="KW-1188">Viral release from host cell</keyword>
<reference evidence="8" key="1">
    <citation type="journal article" date="2014" name="Front. Microbiol.">
        <title>High frequency of phylogenetically diverse reductive dehalogenase-homologous genes in deep subseafloor sedimentary metagenomes.</title>
        <authorList>
            <person name="Kawai M."/>
            <person name="Futagami T."/>
            <person name="Toyoda A."/>
            <person name="Takaki Y."/>
            <person name="Nishi S."/>
            <person name="Hori S."/>
            <person name="Arai W."/>
            <person name="Tsubouchi T."/>
            <person name="Morono Y."/>
            <person name="Uchiyama I."/>
            <person name="Ito T."/>
            <person name="Fujiyama A."/>
            <person name="Inagaki F."/>
            <person name="Takami H."/>
        </authorList>
    </citation>
    <scope>NUCLEOTIDE SEQUENCE</scope>
    <source>
        <strain evidence="8">Expedition CK06-06</strain>
    </source>
</reference>
<dbReference type="GO" id="GO:0046718">
    <property type="term" value="P:symbiont entry into host cell"/>
    <property type="evidence" value="ECO:0007669"/>
    <property type="project" value="UniProtKB-KW"/>
</dbReference>
<evidence type="ECO:0000313" key="8">
    <source>
        <dbReference type="EMBL" id="GAF79246.1"/>
    </source>
</evidence>
<evidence type="ECO:0000256" key="2">
    <source>
        <dbReference type="ARBA" id="ARBA00022595"/>
    </source>
</evidence>
<dbReference type="InterPro" id="IPR020991">
    <property type="entry name" value="Connector_podovirus"/>
</dbReference>
<protein>
    <submittedName>
        <fullName evidence="8">Uncharacterized protein</fullName>
    </submittedName>
</protein>
<evidence type="ECO:0000256" key="4">
    <source>
        <dbReference type="ARBA" id="ARBA00022844"/>
    </source>
</evidence>
<feature type="non-terminal residue" evidence="8">
    <location>
        <position position="1"/>
    </location>
</feature>
<evidence type="ECO:0000256" key="1">
    <source>
        <dbReference type="ARBA" id="ARBA00004328"/>
    </source>
</evidence>
<evidence type="ECO:0000256" key="3">
    <source>
        <dbReference type="ARBA" id="ARBA00022612"/>
    </source>
</evidence>
<feature type="region of interest" description="Disordered" evidence="7">
    <location>
        <begin position="229"/>
        <end position="271"/>
    </location>
</feature>
<evidence type="ECO:0000256" key="7">
    <source>
        <dbReference type="SAM" id="MobiDB-lite"/>
    </source>
</evidence>
<dbReference type="EMBL" id="BARS01009764">
    <property type="protein sequence ID" value="GAF79246.1"/>
    <property type="molecule type" value="Genomic_DNA"/>
</dbReference>
<accession>X0SVS5</accession>
<evidence type="ECO:0000256" key="6">
    <source>
        <dbReference type="ARBA" id="ARBA00023296"/>
    </source>
</evidence>
<dbReference type="Pfam" id="PF12236">
    <property type="entry name" value="Head-tail_con"/>
    <property type="match status" value="1"/>
</dbReference>
<keyword evidence="5" id="KW-0231">Viral genome packaging</keyword>
<comment type="subcellular location">
    <subcellularLocation>
        <location evidence="1">Virion</location>
    </subcellularLocation>
</comment>
<evidence type="ECO:0000256" key="5">
    <source>
        <dbReference type="ARBA" id="ARBA00023219"/>
    </source>
</evidence>
<organism evidence="8">
    <name type="scientific">marine sediment metagenome</name>
    <dbReference type="NCBI Taxonomy" id="412755"/>
    <lineage>
        <taxon>unclassified sequences</taxon>
        <taxon>metagenomes</taxon>
        <taxon>ecological metagenomes</taxon>
    </lineage>
</organism>